<keyword evidence="2 5" id="KW-0540">Nuclease</keyword>
<dbReference type="EMBL" id="CP149786">
    <property type="protein sequence ID" value="WYF46851.1"/>
    <property type="molecule type" value="Genomic_DNA"/>
</dbReference>
<name>A0AAU6Q905_9DEIO</name>
<evidence type="ECO:0000256" key="3">
    <source>
        <dbReference type="ARBA" id="ARBA00022723"/>
    </source>
</evidence>
<dbReference type="GO" id="GO:0000287">
    <property type="term" value="F:magnesium ion binding"/>
    <property type="evidence" value="ECO:0007669"/>
    <property type="project" value="UniProtKB-UniRule"/>
</dbReference>
<sequence length="144" mass="16041">MSRLLYLDTSALLRLYTAEPDYEQVREAVAQATGVVCHQITYVEALAALAGRRRRKLLREREYRAVQKAFQADWPTFRHVGIDEALLGDAARLAEGYSLRAYDSVHLAAAQAVAPLGAVFMTFDLKLREAAAEVLPHVWAPDSV</sequence>
<comment type="cofactor">
    <cofactor evidence="5">
        <name>Mg(2+)</name>
        <dbReference type="ChEBI" id="CHEBI:18420"/>
    </cofactor>
</comment>
<dbReference type="SUPFAM" id="SSF88723">
    <property type="entry name" value="PIN domain-like"/>
    <property type="match status" value="1"/>
</dbReference>
<dbReference type="PANTHER" id="PTHR35901">
    <property type="entry name" value="RIBONUCLEASE VAPC3"/>
    <property type="match status" value="1"/>
</dbReference>
<feature type="domain" description="PIN" evidence="6">
    <location>
        <begin position="6"/>
        <end position="131"/>
    </location>
</feature>
<feature type="binding site" evidence="5">
    <location>
        <position position="8"/>
    </location>
    <ligand>
        <name>Mg(2+)</name>
        <dbReference type="ChEBI" id="CHEBI:18420"/>
    </ligand>
</feature>
<dbReference type="InterPro" id="IPR029060">
    <property type="entry name" value="PIN-like_dom_sf"/>
</dbReference>
<proteinExistence type="inferred from homology"/>
<evidence type="ECO:0000256" key="1">
    <source>
        <dbReference type="ARBA" id="ARBA00022649"/>
    </source>
</evidence>
<dbReference type="InterPro" id="IPR051619">
    <property type="entry name" value="TypeII_TA_RNase_PINc/VapC"/>
</dbReference>
<dbReference type="HAMAP" id="MF_00265">
    <property type="entry name" value="VapC_Nob1"/>
    <property type="match status" value="1"/>
</dbReference>
<organism evidence="7">
    <name type="scientific">Deinococcus sp. VB142</name>
    <dbReference type="NCBI Taxonomy" id="3112952"/>
    <lineage>
        <taxon>Bacteria</taxon>
        <taxon>Thermotogati</taxon>
        <taxon>Deinococcota</taxon>
        <taxon>Deinococci</taxon>
        <taxon>Deinococcales</taxon>
        <taxon>Deinococcaceae</taxon>
        <taxon>Deinococcus</taxon>
    </lineage>
</organism>
<dbReference type="Pfam" id="PF01850">
    <property type="entry name" value="PIN"/>
    <property type="match status" value="1"/>
</dbReference>
<accession>A0AAU6Q905</accession>
<dbReference type="GO" id="GO:0016787">
    <property type="term" value="F:hydrolase activity"/>
    <property type="evidence" value="ECO:0007669"/>
    <property type="project" value="UniProtKB-KW"/>
</dbReference>
<keyword evidence="7" id="KW-0614">Plasmid</keyword>
<dbReference type="PANTHER" id="PTHR35901:SF1">
    <property type="entry name" value="EXONUCLEASE VAPC9"/>
    <property type="match status" value="1"/>
</dbReference>
<keyword evidence="4 5" id="KW-0378">Hydrolase</keyword>
<dbReference type="GO" id="GO:0090729">
    <property type="term" value="F:toxin activity"/>
    <property type="evidence" value="ECO:0007669"/>
    <property type="project" value="UniProtKB-KW"/>
</dbReference>
<dbReference type="CDD" id="cd09874">
    <property type="entry name" value="PIN_MT3492-like"/>
    <property type="match status" value="1"/>
</dbReference>
<dbReference type="Gene3D" id="3.40.50.1010">
    <property type="entry name" value="5'-nuclease"/>
    <property type="match status" value="1"/>
</dbReference>
<comment type="function">
    <text evidence="5">Toxic component of a toxin-antitoxin (TA) system. An RNase.</text>
</comment>
<keyword evidence="5" id="KW-0460">Magnesium</keyword>
<evidence type="ECO:0000256" key="5">
    <source>
        <dbReference type="HAMAP-Rule" id="MF_00265"/>
    </source>
</evidence>
<dbReference type="GO" id="GO:0004540">
    <property type="term" value="F:RNA nuclease activity"/>
    <property type="evidence" value="ECO:0007669"/>
    <property type="project" value="InterPro"/>
</dbReference>
<dbReference type="RefSeq" id="WP_339098370.1">
    <property type="nucleotide sequence ID" value="NZ_CP149786.1"/>
</dbReference>
<dbReference type="AlphaFoldDB" id="A0AAU6Q905"/>
<gene>
    <name evidence="5" type="primary">vapC</name>
    <name evidence="7" type="ORF">WDJ50_18770</name>
</gene>
<reference evidence="7" key="1">
    <citation type="submission" date="2024-03" db="EMBL/GenBank/DDBJ databases">
        <title>Deinococcus weizhi sp. nov., isolated from human skin.</title>
        <authorList>
            <person name="Wei Z."/>
            <person name="Tian F."/>
            <person name="Yang C."/>
            <person name="Xin L.T."/>
            <person name="Wen Z.J."/>
            <person name="Lan K.C."/>
            <person name="Yu L."/>
            <person name="Zhe W."/>
            <person name="Dan F.D."/>
            <person name="Jun W."/>
            <person name="Rui Z."/>
            <person name="Yong X.J."/>
            <person name="Ting Y."/>
            <person name="Wei X."/>
            <person name="Xu Z.G."/>
            <person name="Xin Z."/>
            <person name="Dong F.G."/>
            <person name="Ni X.M."/>
            <person name="Zheng M.G."/>
            <person name="Chun Y."/>
            <person name="Qian W.X."/>
        </authorList>
    </citation>
    <scope>NUCLEOTIDE SEQUENCE</scope>
    <source>
        <strain evidence="7">VB142</strain>
        <plasmid evidence="7">p3</plasmid>
    </source>
</reference>
<protein>
    <recommendedName>
        <fullName evidence="5">Ribonuclease VapC</fullName>
        <shortName evidence="5">RNase VapC</shortName>
        <ecNumber evidence="5">3.1.-.-</ecNumber>
    </recommendedName>
    <alternativeName>
        <fullName evidence="5">Toxin VapC</fullName>
    </alternativeName>
</protein>
<geneLocation type="plasmid" evidence="7">
    <name>p3</name>
</geneLocation>
<evidence type="ECO:0000256" key="4">
    <source>
        <dbReference type="ARBA" id="ARBA00022801"/>
    </source>
</evidence>
<dbReference type="InterPro" id="IPR022907">
    <property type="entry name" value="VapC_family"/>
</dbReference>
<keyword evidence="1 5" id="KW-1277">Toxin-antitoxin system</keyword>
<evidence type="ECO:0000256" key="2">
    <source>
        <dbReference type="ARBA" id="ARBA00022722"/>
    </source>
</evidence>
<evidence type="ECO:0000259" key="6">
    <source>
        <dbReference type="Pfam" id="PF01850"/>
    </source>
</evidence>
<dbReference type="InterPro" id="IPR002716">
    <property type="entry name" value="PIN_dom"/>
</dbReference>
<feature type="binding site" evidence="5">
    <location>
        <position position="103"/>
    </location>
    <ligand>
        <name>Mg(2+)</name>
        <dbReference type="ChEBI" id="CHEBI:18420"/>
    </ligand>
</feature>
<comment type="similarity">
    <text evidence="5">Belongs to the PINc/VapC protein family.</text>
</comment>
<dbReference type="EC" id="3.1.-.-" evidence="5"/>
<evidence type="ECO:0000313" key="7">
    <source>
        <dbReference type="EMBL" id="WYF46851.1"/>
    </source>
</evidence>
<keyword evidence="3 5" id="KW-0479">Metal-binding</keyword>
<keyword evidence="5" id="KW-0800">Toxin</keyword>